<dbReference type="Proteomes" id="UP000260943">
    <property type="component" value="Unassembled WGS sequence"/>
</dbReference>
<evidence type="ECO:0000313" key="1">
    <source>
        <dbReference type="EMBL" id="RGL11195.1"/>
    </source>
</evidence>
<protein>
    <submittedName>
        <fullName evidence="1">DUF192 domain-containing protein</fullName>
    </submittedName>
</protein>
<sequence length="114" mass="12643">MSGRADVGHVAVPCRIAMARAGWCARRVIVVRAFFKRLRGLIGGKSDECADDVFLFPKCSSVHTFFMTHALDIVFADKEGRVLLSLEEVPPCRIVWCRGASFVLERFSRKPGSG</sequence>
<gene>
    <name evidence="1" type="ORF">DXC81_03520</name>
</gene>
<dbReference type="AlphaFoldDB" id="A0A3E4QVH3"/>
<name>A0A3E4QVH3_9ACTN</name>
<reference evidence="1 2" key="1">
    <citation type="submission" date="2018-08" db="EMBL/GenBank/DDBJ databases">
        <title>A genome reference for cultivated species of the human gut microbiota.</title>
        <authorList>
            <person name="Zou Y."/>
            <person name="Xue W."/>
            <person name="Luo G."/>
        </authorList>
    </citation>
    <scope>NUCLEOTIDE SEQUENCE [LARGE SCALE GENOMIC DNA]</scope>
    <source>
        <strain evidence="1 2">TF08-14</strain>
    </source>
</reference>
<proteinExistence type="predicted"/>
<dbReference type="InterPro" id="IPR003795">
    <property type="entry name" value="DUF192"/>
</dbReference>
<dbReference type="InterPro" id="IPR038695">
    <property type="entry name" value="Saro_0823-like_sf"/>
</dbReference>
<comment type="caution">
    <text evidence="1">The sequence shown here is derived from an EMBL/GenBank/DDBJ whole genome shotgun (WGS) entry which is preliminary data.</text>
</comment>
<dbReference type="EMBL" id="QSRJ01000003">
    <property type="protein sequence ID" value="RGL11195.1"/>
    <property type="molecule type" value="Genomic_DNA"/>
</dbReference>
<dbReference type="Pfam" id="PF02643">
    <property type="entry name" value="DUF192"/>
    <property type="match status" value="1"/>
</dbReference>
<dbReference type="Gene3D" id="2.60.120.1140">
    <property type="entry name" value="Protein of unknown function DUF192"/>
    <property type="match status" value="1"/>
</dbReference>
<accession>A0A3E4QVH3</accession>
<evidence type="ECO:0000313" key="2">
    <source>
        <dbReference type="Proteomes" id="UP000260943"/>
    </source>
</evidence>
<organism evidence="1 2">
    <name type="scientific">Collinsella tanakaei</name>
    <dbReference type="NCBI Taxonomy" id="626935"/>
    <lineage>
        <taxon>Bacteria</taxon>
        <taxon>Bacillati</taxon>
        <taxon>Actinomycetota</taxon>
        <taxon>Coriobacteriia</taxon>
        <taxon>Coriobacteriales</taxon>
        <taxon>Coriobacteriaceae</taxon>
        <taxon>Collinsella</taxon>
    </lineage>
</organism>